<keyword evidence="9" id="KW-0406">Ion transport</keyword>
<evidence type="ECO:0000256" key="1">
    <source>
        <dbReference type="ARBA" id="ARBA00004141"/>
    </source>
</evidence>
<feature type="transmembrane region" description="Helical" evidence="14">
    <location>
        <begin position="123"/>
        <end position="144"/>
    </location>
</feature>
<keyword evidence="12" id="KW-0739">Sodium transport</keyword>
<dbReference type="Pfam" id="PF00474">
    <property type="entry name" value="SSF"/>
    <property type="match status" value="1"/>
</dbReference>
<dbReference type="InterPro" id="IPR001734">
    <property type="entry name" value="Na/solute_symporter"/>
</dbReference>
<dbReference type="AlphaFoldDB" id="A0A6J8BDT7"/>
<dbReference type="InterPro" id="IPR038377">
    <property type="entry name" value="Na/Glc_symporter_sf"/>
</dbReference>
<dbReference type="GO" id="GO:0008292">
    <property type="term" value="P:acetylcholine biosynthetic process"/>
    <property type="evidence" value="ECO:0007669"/>
    <property type="project" value="TreeGrafter"/>
</dbReference>
<keyword evidence="6" id="KW-0530">Neurotransmitter biosynthesis</keyword>
<evidence type="ECO:0000256" key="4">
    <source>
        <dbReference type="ARBA" id="ARBA00022692"/>
    </source>
</evidence>
<dbReference type="PROSITE" id="PS50283">
    <property type="entry name" value="NA_SOLUT_SYMP_3"/>
    <property type="match status" value="1"/>
</dbReference>
<feature type="transmembrane region" description="Helical" evidence="14">
    <location>
        <begin position="426"/>
        <end position="448"/>
    </location>
</feature>
<feature type="transmembrane region" description="Helical" evidence="14">
    <location>
        <begin position="6"/>
        <end position="27"/>
    </location>
</feature>
<sequence length="545" mass="59802">MAVYVPGLVSVIVFYVIFLLLGLLAAWKTRKSTKNSEDVLLAGRSIGMLLGIFTMTATWVEGGFINGTAEVVYSGGLVGSQAPFAYSVCLAFSGFFFARRMRQNGYATIIDPFQQKYGDMMGALLYIISLSGDVFVVAAILGALGSTLSVVLNIDYNISVIVAACVAVLYTFFGGLFSVAYTDVLQLIFMFIGVWLIIPFAITNDAVRDLSTNYTDVWVKELDPSTAGVYIDGWLQMILGAIPWQVYFQRVLAAKSAYVAELLSYLGVIGCFIVVIPSLLVGIIATQTDWSMTTYMSGNSSVLAEEDIPLVLPLVMEHLCPKAVALFGLGAVAAAVMSSVDSAVLSSSGQFSRNVYKRIIRKTASEKEQIWVLRASTIVFGVIATSVSIYVRSIYALWVLCSDIIYVILFPQLTCAIYFSSTNTYGSLVAFIVGLFFRVAGGEITLGLDPLIKYPWHKVGDDGTVVQLFPHKTLSMLLSLFSLLFVSWLTNWLFDNGILSPKFDVLRNHSKPKYKNKYEISTNESSDIKGKENYLDNASFKTEAY</sequence>
<feature type="transmembrane region" description="Helical" evidence="14">
    <location>
        <begin position="474"/>
        <end position="494"/>
    </location>
</feature>
<feature type="transmembrane region" description="Helical" evidence="14">
    <location>
        <begin position="323"/>
        <end position="349"/>
    </location>
</feature>
<proteinExistence type="inferred from homology"/>
<feature type="transmembrane region" description="Helical" evidence="14">
    <location>
        <begin position="156"/>
        <end position="177"/>
    </location>
</feature>
<evidence type="ECO:0000256" key="3">
    <source>
        <dbReference type="ARBA" id="ARBA00022448"/>
    </source>
</evidence>
<dbReference type="InterPro" id="IPR052244">
    <property type="entry name" value="Choline_transporter"/>
</dbReference>
<evidence type="ECO:0000256" key="7">
    <source>
        <dbReference type="ARBA" id="ARBA00022989"/>
    </source>
</evidence>
<protein>
    <submittedName>
        <fullName evidence="15">SLC5A7</fullName>
    </submittedName>
</protein>
<evidence type="ECO:0000256" key="9">
    <source>
        <dbReference type="ARBA" id="ARBA00023065"/>
    </source>
</evidence>
<evidence type="ECO:0000256" key="12">
    <source>
        <dbReference type="ARBA" id="ARBA00023201"/>
    </source>
</evidence>
<feature type="transmembrane region" description="Helical" evidence="14">
    <location>
        <begin position="184"/>
        <end position="202"/>
    </location>
</feature>
<dbReference type="Gene3D" id="1.20.1730.10">
    <property type="entry name" value="Sodium/glucose cotransporter"/>
    <property type="match status" value="1"/>
</dbReference>
<feature type="transmembrane region" description="Helical" evidence="14">
    <location>
        <begin position="259"/>
        <end position="285"/>
    </location>
</feature>
<feature type="transmembrane region" description="Helical" evidence="14">
    <location>
        <begin position="370"/>
        <end position="391"/>
    </location>
</feature>
<keyword evidence="3" id="KW-0813">Transport</keyword>
<keyword evidence="8" id="KW-0915">Sodium</keyword>
<feature type="transmembrane region" description="Helical" evidence="14">
    <location>
        <begin position="227"/>
        <end position="247"/>
    </location>
</feature>
<evidence type="ECO:0000256" key="6">
    <source>
        <dbReference type="ARBA" id="ARBA00022979"/>
    </source>
</evidence>
<evidence type="ECO:0000256" key="14">
    <source>
        <dbReference type="SAM" id="Phobius"/>
    </source>
</evidence>
<evidence type="ECO:0000256" key="10">
    <source>
        <dbReference type="ARBA" id="ARBA00023136"/>
    </source>
</evidence>
<dbReference type="PANTHER" id="PTHR45897:SF5">
    <property type="entry name" value="HIGH AFFINITY CHOLINE TRANSPORTER 1"/>
    <property type="match status" value="1"/>
</dbReference>
<evidence type="ECO:0000256" key="5">
    <source>
        <dbReference type="ARBA" id="ARBA00022847"/>
    </source>
</evidence>
<dbReference type="GO" id="GO:0005886">
    <property type="term" value="C:plasma membrane"/>
    <property type="evidence" value="ECO:0007669"/>
    <property type="project" value="TreeGrafter"/>
</dbReference>
<dbReference type="CDD" id="cd11474">
    <property type="entry name" value="SLC5sbd_CHT"/>
    <property type="match status" value="1"/>
</dbReference>
<comment type="similarity">
    <text evidence="2 13">Belongs to the sodium:solute symporter (SSF) (TC 2.A.21) family.</text>
</comment>
<organism evidence="15 16">
    <name type="scientific">Mytilus coruscus</name>
    <name type="common">Sea mussel</name>
    <dbReference type="NCBI Taxonomy" id="42192"/>
    <lineage>
        <taxon>Eukaryota</taxon>
        <taxon>Metazoa</taxon>
        <taxon>Spiralia</taxon>
        <taxon>Lophotrochozoa</taxon>
        <taxon>Mollusca</taxon>
        <taxon>Bivalvia</taxon>
        <taxon>Autobranchia</taxon>
        <taxon>Pteriomorphia</taxon>
        <taxon>Mytilida</taxon>
        <taxon>Mytiloidea</taxon>
        <taxon>Mytilidae</taxon>
        <taxon>Mytilinae</taxon>
        <taxon>Mytilus</taxon>
    </lineage>
</organism>
<keyword evidence="4 14" id="KW-0812">Transmembrane</keyword>
<keyword evidence="7 14" id="KW-1133">Transmembrane helix</keyword>
<reference evidence="15 16" key="1">
    <citation type="submission" date="2020-06" db="EMBL/GenBank/DDBJ databases">
        <authorList>
            <person name="Li R."/>
            <person name="Bekaert M."/>
        </authorList>
    </citation>
    <scope>NUCLEOTIDE SEQUENCE [LARGE SCALE GENOMIC DNA]</scope>
    <source>
        <strain evidence="16">wild</strain>
    </source>
</reference>
<name>A0A6J8BDT7_MYTCO</name>
<dbReference type="OrthoDB" id="546820at2759"/>
<evidence type="ECO:0000256" key="11">
    <source>
        <dbReference type="ARBA" id="ARBA00023180"/>
    </source>
</evidence>
<evidence type="ECO:0000313" key="15">
    <source>
        <dbReference type="EMBL" id="CAC5380839.1"/>
    </source>
</evidence>
<keyword evidence="5" id="KW-0769">Symport</keyword>
<feature type="transmembrane region" description="Helical" evidence="14">
    <location>
        <begin position="39"/>
        <end position="60"/>
    </location>
</feature>
<keyword evidence="16" id="KW-1185">Reference proteome</keyword>
<gene>
    <name evidence="15" type="ORF">MCOR_16769</name>
</gene>
<accession>A0A6J8BDT7</accession>
<feature type="transmembrane region" description="Helical" evidence="14">
    <location>
        <begin position="397"/>
        <end position="419"/>
    </location>
</feature>
<dbReference type="EMBL" id="CACVKT020002953">
    <property type="protein sequence ID" value="CAC5380839.1"/>
    <property type="molecule type" value="Genomic_DNA"/>
</dbReference>
<keyword evidence="11" id="KW-0325">Glycoprotein</keyword>
<keyword evidence="10 14" id="KW-0472">Membrane</keyword>
<evidence type="ECO:0000313" key="16">
    <source>
        <dbReference type="Proteomes" id="UP000507470"/>
    </source>
</evidence>
<dbReference type="Proteomes" id="UP000507470">
    <property type="component" value="Unassembled WGS sequence"/>
</dbReference>
<evidence type="ECO:0000256" key="2">
    <source>
        <dbReference type="ARBA" id="ARBA00006434"/>
    </source>
</evidence>
<evidence type="ECO:0000256" key="13">
    <source>
        <dbReference type="RuleBase" id="RU362091"/>
    </source>
</evidence>
<dbReference type="PANTHER" id="PTHR45897">
    <property type="entry name" value="HIGH-AFFINITY CHOLINE TRANSPORTER 1"/>
    <property type="match status" value="1"/>
</dbReference>
<comment type="subcellular location">
    <subcellularLocation>
        <location evidence="1">Membrane</location>
        <topology evidence="1">Multi-pass membrane protein</topology>
    </subcellularLocation>
</comment>
<dbReference type="GO" id="GO:0005307">
    <property type="term" value="F:choline:sodium symporter activity"/>
    <property type="evidence" value="ECO:0007669"/>
    <property type="project" value="TreeGrafter"/>
</dbReference>
<feature type="transmembrane region" description="Helical" evidence="14">
    <location>
        <begin position="80"/>
        <end position="98"/>
    </location>
</feature>
<evidence type="ECO:0000256" key="8">
    <source>
        <dbReference type="ARBA" id="ARBA00023053"/>
    </source>
</evidence>